<dbReference type="EMBL" id="WOYG01000001">
    <property type="protein sequence ID" value="NLV08883.1"/>
    <property type="molecule type" value="Genomic_DNA"/>
</dbReference>
<dbReference type="Pfam" id="PF01408">
    <property type="entry name" value="GFO_IDH_MocA"/>
    <property type="match status" value="1"/>
</dbReference>
<feature type="domain" description="GFO/IDH/MocA-like oxidoreductase" evidence="3">
    <location>
        <begin position="132"/>
        <end position="279"/>
    </location>
</feature>
<dbReference type="InterPro" id="IPR000683">
    <property type="entry name" value="Gfo/Idh/MocA-like_OxRdtase_N"/>
</dbReference>
<comment type="caution">
    <text evidence="4">The sequence shown here is derived from an EMBL/GenBank/DDBJ whole genome shotgun (WGS) entry which is preliminary data.</text>
</comment>
<dbReference type="GO" id="GO:0000166">
    <property type="term" value="F:nucleotide binding"/>
    <property type="evidence" value="ECO:0007669"/>
    <property type="project" value="InterPro"/>
</dbReference>
<dbReference type="InterPro" id="IPR036291">
    <property type="entry name" value="NAD(P)-bd_dom_sf"/>
</dbReference>
<dbReference type="Pfam" id="PF22725">
    <property type="entry name" value="GFO_IDH_MocA_C3"/>
    <property type="match status" value="1"/>
</dbReference>
<dbReference type="InterPro" id="IPR050463">
    <property type="entry name" value="Gfo/Idh/MocA_oxidrdct_glycsds"/>
</dbReference>
<dbReference type="Gene3D" id="3.30.360.10">
    <property type="entry name" value="Dihydrodipicolinate Reductase, domain 2"/>
    <property type="match status" value="1"/>
</dbReference>
<dbReference type="InterPro" id="IPR055170">
    <property type="entry name" value="GFO_IDH_MocA-like_dom"/>
</dbReference>
<gene>
    <name evidence="4" type="ORF">GOC74_02905</name>
</gene>
<dbReference type="SUPFAM" id="SSF51735">
    <property type="entry name" value="NAD(P)-binding Rossmann-fold domains"/>
    <property type="match status" value="1"/>
</dbReference>
<evidence type="ECO:0000313" key="5">
    <source>
        <dbReference type="Proteomes" id="UP000608662"/>
    </source>
</evidence>
<dbReference type="PANTHER" id="PTHR43818:SF11">
    <property type="entry name" value="BCDNA.GH03377"/>
    <property type="match status" value="1"/>
</dbReference>
<sequence>METVTIGIIGAGNRGEEHIQKYRGVEGATVKAIADIDTAAAGELADEFGIPDVYEDFEAMLDDPEIDVVNVCVHNNLHEPMAVAAFEADKHVFCEKPLAGSYSDAKNIVDAAEAADKLLAVQNVELLTPETQAARTFVESGDLGDVSFARSVYSRRRGRPYVDGYGTPAFVSKESAGGGPVFDIGTYEIGRNLYLLGNPAVERVNGQTFDYTEDSLSEELTGDNADLYRERLEESGHDVEDAGTGAARLADGSRLEVRAAWHSYQPDERGVVVGSKGGIAFDPVELLTTMNDYETTVEIDVDGFEARHGLIRGESGYEVDERPNQYDHFVAAVRGEVDQIRTDEIALNSMLVMEGIYLSAERGREVTAEEIAEASVSRSVDL</sequence>
<keyword evidence="1" id="KW-0560">Oxidoreductase</keyword>
<dbReference type="AlphaFoldDB" id="A0A847TZY0"/>
<dbReference type="GO" id="GO:0016491">
    <property type="term" value="F:oxidoreductase activity"/>
    <property type="evidence" value="ECO:0007669"/>
    <property type="project" value="UniProtKB-KW"/>
</dbReference>
<proteinExistence type="predicted"/>
<dbReference type="SUPFAM" id="SSF55347">
    <property type="entry name" value="Glyceraldehyde-3-phosphate dehydrogenase-like, C-terminal domain"/>
    <property type="match status" value="1"/>
</dbReference>
<feature type="domain" description="Gfo/Idh/MocA-like oxidoreductase N-terminal" evidence="2">
    <location>
        <begin position="5"/>
        <end position="121"/>
    </location>
</feature>
<evidence type="ECO:0000256" key="1">
    <source>
        <dbReference type="ARBA" id="ARBA00023002"/>
    </source>
</evidence>
<dbReference type="Proteomes" id="UP000608662">
    <property type="component" value="Unassembled WGS sequence"/>
</dbReference>
<evidence type="ECO:0000259" key="3">
    <source>
        <dbReference type="Pfam" id="PF22725"/>
    </source>
</evidence>
<dbReference type="Gene3D" id="3.40.50.720">
    <property type="entry name" value="NAD(P)-binding Rossmann-like Domain"/>
    <property type="match status" value="1"/>
</dbReference>
<accession>A0A847TZY0</accession>
<protein>
    <submittedName>
        <fullName evidence="4">Gfo/Idh/MocA family oxidoreductase</fullName>
    </submittedName>
</protein>
<evidence type="ECO:0000313" key="4">
    <source>
        <dbReference type="EMBL" id="NLV08883.1"/>
    </source>
</evidence>
<reference evidence="4" key="1">
    <citation type="submission" date="2019-12" db="EMBL/GenBank/DDBJ databases">
        <title>Whole-genome sequence of Halomicrobium mukohataei pws1.</title>
        <authorList>
            <person name="Verma D.K."/>
            <person name="Gopal K."/>
            <person name="Prasad E.S."/>
        </authorList>
    </citation>
    <scope>NUCLEOTIDE SEQUENCE</scope>
    <source>
        <strain evidence="4">Pws1</strain>
    </source>
</reference>
<organism evidence="4 5">
    <name type="scientific">Halomicrobium mukohataei</name>
    <dbReference type="NCBI Taxonomy" id="57705"/>
    <lineage>
        <taxon>Archaea</taxon>
        <taxon>Methanobacteriati</taxon>
        <taxon>Methanobacteriota</taxon>
        <taxon>Stenosarchaea group</taxon>
        <taxon>Halobacteria</taxon>
        <taxon>Halobacteriales</taxon>
        <taxon>Haloarculaceae</taxon>
        <taxon>Halomicrobium</taxon>
    </lineage>
</organism>
<name>A0A847TZY0_9EURY</name>
<dbReference type="OrthoDB" id="25239at2157"/>
<dbReference type="RefSeq" id="WP_170092833.1">
    <property type="nucleotide sequence ID" value="NZ_WOYG01000001.1"/>
</dbReference>
<evidence type="ECO:0000259" key="2">
    <source>
        <dbReference type="Pfam" id="PF01408"/>
    </source>
</evidence>
<dbReference type="PANTHER" id="PTHR43818">
    <property type="entry name" value="BCDNA.GH03377"/>
    <property type="match status" value="1"/>
</dbReference>